<protein>
    <recommendedName>
        <fullName evidence="4">C3H1-type domain-containing protein</fullName>
    </recommendedName>
</protein>
<keyword evidence="6" id="KW-1185">Reference proteome</keyword>
<dbReference type="InterPro" id="IPR000571">
    <property type="entry name" value="Znf_CCCH"/>
</dbReference>
<evidence type="ECO:0000313" key="5">
    <source>
        <dbReference type="EMBL" id="KDP46717.1"/>
    </source>
</evidence>
<dbReference type="GO" id="GO:0008270">
    <property type="term" value="F:zinc ion binding"/>
    <property type="evidence" value="ECO:0007669"/>
    <property type="project" value="UniProtKB-KW"/>
</dbReference>
<keyword evidence="2" id="KW-0479">Metal-binding</keyword>
<dbReference type="STRING" id="180498.A0A067LEC4"/>
<proteinExistence type="predicted"/>
<dbReference type="Proteomes" id="UP000027138">
    <property type="component" value="Unassembled WGS sequence"/>
</dbReference>
<keyword evidence="2" id="KW-0862">Zinc</keyword>
<feature type="domain" description="C3H1-type" evidence="4">
    <location>
        <begin position="410"/>
        <end position="438"/>
    </location>
</feature>
<evidence type="ECO:0000259" key="4">
    <source>
        <dbReference type="PROSITE" id="PS50103"/>
    </source>
</evidence>
<name>A0A067LEC4_JATCU</name>
<evidence type="ECO:0000256" key="3">
    <source>
        <dbReference type="SAM" id="MobiDB-lite"/>
    </source>
</evidence>
<feature type="region of interest" description="Disordered" evidence="3">
    <location>
        <begin position="180"/>
        <end position="211"/>
    </location>
</feature>
<evidence type="ECO:0000256" key="2">
    <source>
        <dbReference type="PROSITE-ProRule" id="PRU00723"/>
    </source>
</evidence>
<dbReference type="KEGG" id="jcu:105628717"/>
<feature type="zinc finger region" description="C3H1-type" evidence="2">
    <location>
        <begin position="410"/>
        <end position="438"/>
    </location>
</feature>
<sequence length="465" mass="50785">MKRSRKSNRVTWAAGVNLCQVKLFLTEDSPSKVGTQAQDNLQKKPSWVLHHSNADEFNDLPPGFEGCHTLKNPLKVESSLIPTIQWKSPPKLVLSYDWHVGAGEESLEAKAQKLREMRVLEAVFPRPSAIPPGPSISLDIEEEYYDDRLTPIIPLIPIEEEAAGEISDSSAPVNNLSKSPAILPTRLPNSAAHNIPELEPRTSKKRTHGVSPDTGADLMAAASAAATALMKSMEDGSQIDTDLLIKILSDPKMIEKLINNKKPPLSPASSPTDGNLHNIFAGLKPIPKPVARSTSLPTVLSSPIPGSLQPPSTLSEVQPTGTRMPSQPMTRPVVANLVQSKANSFLAQPVMAPKPIPNVMPPPLGVMPVKDVNYIKNLIREHGSEKKDQNYNKIQNLGFAQNLKLREEKPKFQKPCMYYNTPRGCRNGSNCLFRHDSSFQFQTGGSIEAPGAKRIKLSGEITGRS</sequence>
<keyword evidence="2" id="KW-0863">Zinc-finger</keyword>
<dbReference type="OrthoDB" id="1928519at2759"/>
<dbReference type="PANTHER" id="PTHR33400:SF9">
    <property type="entry name" value="C3H1-TYPE DOMAIN-CONTAINING PROTEIN"/>
    <property type="match status" value="1"/>
</dbReference>
<dbReference type="PROSITE" id="PS50103">
    <property type="entry name" value="ZF_C3H1"/>
    <property type="match status" value="1"/>
</dbReference>
<feature type="region of interest" description="Disordered" evidence="3">
    <location>
        <begin position="301"/>
        <end position="328"/>
    </location>
</feature>
<reference evidence="5 6" key="1">
    <citation type="journal article" date="2014" name="PLoS ONE">
        <title>Global Analysis of Gene Expression Profiles in Physic Nut (Jatropha curcas L.) Seedlings Exposed to Salt Stress.</title>
        <authorList>
            <person name="Zhang L."/>
            <person name="Zhang C."/>
            <person name="Wu P."/>
            <person name="Chen Y."/>
            <person name="Li M."/>
            <person name="Jiang H."/>
            <person name="Wu G."/>
        </authorList>
    </citation>
    <scope>NUCLEOTIDE SEQUENCE [LARGE SCALE GENOMIC DNA]</scope>
    <source>
        <strain evidence="6">cv. GZQX0401</strain>
        <tissue evidence="5">Young leaves</tissue>
    </source>
</reference>
<dbReference type="AlphaFoldDB" id="A0A067LEC4"/>
<dbReference type="EMBL" id="KK914209">
    <property type="protein sequence ID" value="KDP46717.1"/>
    <property type="molecule type" value="Genomic_DNA"/>
</dbReference>
<evidence type="ECO:0000256" key="1">
    <source>
        <dbReference type="ARBA" id="ARBA00023125"/>
    </source>
</evidence>
<accession>A0A067LEC4</accession>
<gene>
    <name evidence="5" type="ORF">JCGZ_06505</name>
</gene>
<dbReference type="PANTHER" id="PTHR33400">
    <property type="entry name" value="ZINC FINGER CCCH DOMAIN-CONTAINING PROTEIN 6-RELATED"/>
    <property type="match status" value="1"/>
</dbReference>
<dbReference type="GO" id="GO:0003677">
    <property type="term" value="F:DNA binding"/>
    <property type="evidence" value="ECO:0007669"/>
    <property type="project" value="UniProtKB-KW"/>
</dbReference>
<organism evidence="5 6">
    <name type="scientific">Jatropha curcas</name>
    <name type="common">Barbados nut</name>
    <dbReference type="NCBI Taxonomy" id="180498"/>
    <lineage>
        <taxon>Eukaryota</taxon>
        <taxon>Viridiplantae</taxon>
        <taxon>Streptophyta</taxon>
        <taxon>Embryophyta</taxon>
        <taxon>Tracheophyta</taxon>
        <taxon>Spermatophyta</taxon>
        <taxon>Magnoliopsida</taxon>
        <taxon>eudicotyledons</taxon>
        <taxon>Gunneridae</taxon>
        <taxon>Pentapetalae</taxon>
        <taxon>rosids</taxon>
        <taxon>fabids</taxon>
        <taxon>Malpighiales</taxon>
        <taxon>Euphorbiaceae</taxon>
        <taxon>Crotonoideae</taxon>
        <taxon>Jatropheae</taxon>
        <taxon>Jatropha</taxon>
    </lineage>
</organism>
<evidence type="ECO:0000313" key="6">
    <source>
        <dbReference type="Proteomes" id="UP000027138"/>
    </source>
</evidence>
<feature type="compositionally biased region" description="Polar residues" evidence="3">
    <location>
        <begin position="309"/>
        <end position="328"/>
    </location>
</feature>
<keyword evidence="1" id="KW-0238">DNA-binding</keyword>